<sequence>MDDDSDSEYTESFEKTKSKRVRRASSKVKSSRKKSKKQFSDSESDSEYEMVDTPSKKATKQTRRPDFVNNSSPATAAGLTSSTIAALLQPPA</sequence>
<feature type="compositionally biased region" description="Basic residues" evidence="1">
    <location>
        <begin position="17"/>
        <end position="37"/>
    </location>
</feature>
<dbReference type="Proteomes" id="UP000298493">
    <property type="component" value="Unassembled WGS sequence"/>
</dbReference>
<evidence type="ECO:0000313" key="3">
    <source>
        <dbReference type="Proteomes" id="UP000298493"/>
    </source>
</evidence>
<evidence type="ECO:0000313" key="2">
    <source>
        <dbReference type="EMBL" id="TID26065.1"/>
    </source>
</evidence>
<keyword evidence="3" id="KW-1185">Reference proteome</keyword>
<protein>
    <submittedName>
        <fullName evidence="2">Uncharacterized protein</fullName>
    </submittedName>
</protein>
<dbReference type="EMBL" id="SNSC02000003">
    <property type="protein sequence ID" value="TID26065.1"/>
    <property type="molecule type" value="Genomic_DNA"/>
</dbReference>
<feature type="compositionally biased region" description="Acidic residues" evidence="1">
    <location>
        <begin position="1"/>
        <end position="11"/>
    </location>
</feature>
<gene>
    <name evidence="2" type="ORF">E6O75_ATG03928</name>
</gene>
<evidence type="ECO:0000256" key="1">
    <source>
        <dbReference type="SAM" id="MobiDB-lite"/>
    </source>
</evidence>
<name>A0A4Z1PBS9_9PEZI</name>
<dbReference type="AlphaFoldDB" id="A0A4Z1PBS9"/>
<accession>A0A4Z1PBS9</accession>
<comment type="caution">
    <text evidence="2">The sequence shown here is derived from an EMBL/GenBank/DDBJ whole genome shotgun (WGS) entry which is preliminary data.</text>
</comment>
<organism evidence="2 3">
    <name type="scientific">Venturia nashicola</name>
    <dbReference type="NCBI Taxonomy" id="86259"/>
    <lineage>
        <taxon>Eukaryota</taxon>
        <taxon>Fungi</taxon>
        <taxon>Dikarya</taxon>
        <taxon>Ascomycota</taxon>
        <taxon>Pezizomycotina</taxon>
        <taxon>Dothideomycetes</taxon>
        <taxon>Pleosporomycetidae</taxon>
        <taxon>Venturiales</taxon>
        <taxon>Venturiaceae</taxon>
        <taxon>Venturia</taxon>
    </lineage>
</organism>
<feature type="region of interest" description="Disordered" evidence="1">
    <location>
        <begin position="1"/>
        <end position="76"/>
    </location>
</feature>
<reference evidence="2 3" key="1">
    <citation type="submission" date="2019-04" db="EMBL/GenBank/DDBJ databases">
        <title>High contiguity whole genome sequence and gene annotation resource for two Venturia nashicola isolates.</title>
        <authorList>
            <person name="Prokchorchik M."/>
            <person name="Won K."/>
            <person name="Lee Y."/>
            <person name="Choi E.D."/>
            <person name="Segonzac C."/>
            <person name="Sohn K.H."/>
        </authorList>
    </citation>
    <scope>NUCLEOTIDE SEQUENCE [LARGE SCALE GENOMIC DNA]</scope>
    <source>
        <strain evidence="2 3">PRI2</strain>
    </source>
</reference>
<proteinExistence type="predicted"/>